<dbReference type="AlphaFoldDB" id="A0A927RCI2"/>
<dbReference type="EMBL" id="JADBEM010000001">
    <property type="protein sequence ID" value="MBE1611297.1"/>
    <property type="molecule type" value="Genomic_DNA"/>
</dbReference>
<evidence type="ECO:0000313" key="2">
    <source>
        <dbReference type="Proteomes" id="UP000638648"/>
    </source>
</evidence>
<proteinExistence type="predicted"/>
<accession>A0A927RCI2</accession>
<comment type="caution">
    <text evidence="1">The sequence shown here is derived from an EMBL/GenBank/DDBJ whole genome shotgun (WGS) entry which is preliminary data.</text>
</comment>
<keyword evidence="1" id="KW-0378">Hydrolase</keyword>
<dbReference type="GO" id="GO:0004519">
    <property type="term" value="F:endonuclease activity"/>
    <property type="evidence" value="ECO:0007669"/>
    <property type="project" value="UniProtKB-KW"/>
</dbReference>
<gene>
    <name evidence="1" type="ORF">HEB94_008145</name>
</gene>
<dbReference type="Proteomes" id="UP000638648">
    <property type="component" value="Unassembled WGS sequence"/>
</dbReference>
<keyword evidence="1" id="KW-0540">Nuclease</keyword>
<evidence type="ECO:0000313" key="1">
    <source>
        <dbReference type="EMBL" id="MBE1611297.1"/>
    </source>
</evidence>
<keyword evidence="1" id="KW-0255">Endonuclease</keyword>
<sequence length="30" mass="3396">MHVKDLIGRHGEELAVRHLQEAGFVVLARN</sequence>
<name>A0A927RCI2_9ACTN</name>
<keyword evidence="2" id="KW-1185">Reference proteome</keyword>
<reference evidence="1" key="1">
    <citation type="submission" date="2020-10" db="EMBL/GenBank/DDBJ databases">
        <title>Sequencing the genomes of 1000 actinobacteria strains.</title>
        <authorList>
            <person name="Klenk H.-P."/>
        </authorList>
    </citation>
    <scope>NUCLEOTIDE SEQUENCE</scope>
    <source>
        <strain evidence="1">DSM 45354</strain>
    </source>
</reference>
<organism evidence="1 2">
    <name type="scientific">Actinopolymorpha pittospori</name>
    <dbReference type="NCBI Taxonomy" id="648752"/>
    <lineage>
        <taxon>Bacteria</taxon>
        <taxon>Bacillati</taxon>
        <taxon>Actinomycetota</taxon>
        <taxon>Actinomycetes</taxon>
        <taxon>Propionibacteriales</taxon>
        <taxon>Actinopolymorphaceae</taxon>
        <taxon>Actinopolymorpha</taxon>
    </lineage>
</organism>
<protein>
    <submittedName>
        <fullName evidence="1">Holliday junction resolvase-like predicted endonuclease</fullName>
    </submittedName>
</protein>